<name>A0A5C4J782_9ACTN</name>
<gene>
    <name evidence="9" type="ORF">ETD83_24445</name>
</gene>
<feature type="transmembrane region" description="Helical" evidence="7">
    <location>
        <begin position="286"/>
        <end position="309"/>
    </location>
</feature>
<dbReference type="PANTHER" id="PTHR33406">
    <property type="entry name" value="MEMBRANE PROTEIN MJ1562-RELATED"/>
    <property type="match status" value="1"/>
</dbReference>
<dbReference type="InterPro" id="IPR050545">
    <property type="entry name" value="Mycobact_MmpL"/>
</dbReference>
<dbReference type="RefSeq" id="WP_138647510.1">
    <property type="nucleotide sequence ID" value="NZ_VCKW01000135.1"/>
</dbReference>
<feature type="transmembrane region" description="Helical" evidence="7">
    <location>
        <begin position="219"/>
        <end position="239"/>
    </location>
</feature>
<evidence type="ECO:0000256" key="1">
    <source>
        <dbReference type="ARBA" id="ARBA00004651"/>
    </source>
</evidence>
<comment type="subcellular location">
    <subcellularLocation>
        <location evidence="1">Cell membrane</location>
        <topology evidence="1">Multi-pass membrane protein</topology>
    </subcellularLocation>
</comment>
<dbReference type="SUPFAM" id="SSF82866">
    <property type="entry name" value="Multidrug efflux transporter AcrB transmembrane domain"/>
    <property type="match status" value="2"/>
</dbReference>
<organism evidence="9 10">
    <name type="scientific">Actinomadura soli</name>
    <dbReference type="NCBI Taxonomy" id="2508997"/>
    <lineage>
        <taxon>Bacteria</taxon>
        <taxon>Bacillati</taxon>
        <taxon>Actinomycetota</taxon>
        <taxon>Actinomycetes</taxon>
        <taxon>Streptosporangiales</taxon>
        <taxon>Thermomonosporaceae</taxon>
        <taxon>Actinomadura</taxon>
    </lineage>
</organism>
<dbReference type="Gene3D" id="1.20.1640.10">
    <property type="entry name" value="Multidrug efflux transporter AcrB transmembrane domain"/>
    <property type="match status" value="2"/>
</dbReference>
<dbReference type="PROSITE" id="PS50156">
    <property type="entry name" value="SSD"/>
    <property type="match status" value="1"/>
</dbReference>
<keyword evidence="3" id="KW-1003">Cell membrane</keyword>
<evidence type="ECO:0000256" key="6">
    <source>
        <dbReference type="ARBA" id="ARBA00023136"/>
    </source>
</evidence>
<evidence type="ECO:0000313" key="9">
    <source>
        <dbReference type="EMBL" id="TMQ94170.1"/>
    </source>
</evidence>
<evidence type="ECO:0000256" key="7">
    <source>
        <dbReference type="SAM" id="Phobius"/>
    </source>
</evidence>
<feature type="domain" description="SSD" evidence="8">
    <location>
        <begin position="216"/>
        <end position="341"/>
    </location>
</feature>
<feature type="transmembrane region" description="Helical" evidence="7">
    <location>
        <begin position="567"/>
        <end position="584"/>
    </location>
</feature>
<feature type="transmembrane region" description="Helical" evidence="7">
    <location>
        <begin position="539"/>
        <end position="560"/>
    </location>
</feature>
<evidence type="ECO:0000256" key="4">
    <source>
        <dbReference type="ARBA" id="ARBA00022692"/>
    </source>
</evidence>
<dbReference type="Pfam" id="PF03176">
    <property type="entry name" value="MMPL"/>
    <property type="match status" value="2"/>
</dbReference>
<dbReference type="Proteomes" id="UP000309174">
    <property type="component" value="Unassembled WGS sequence"/>
</dbReference>
<feature type="transmembrane region" description="Helical" evidence="7">
    <location>
        <begin position="381"/>
        <end position="405"/>
    </location>
</feature>
<dbReference type="PANTHER" id="PTHR33406:SF11">
    <property type="entry name" value="MEMBRANE PROTEIN SCO6666-RELATED"/>
    <property type="match status" value="1"/>
</dbReference>
<accession>A0A5C4J782</accession>
<evidence type="ECO:0000256" key="2">
    <source>
        <dbReference type="ARBA" id="ARBA00010157"/>
    </source>
</evidence>
<keyword evidence="10" id="KW-1185">Reference proteome</keyword>
<evidence type="ECO:0000256" key="3">
    <source>
        <dbReference type="ARBA" id="ARBA00022475"/>
    </source>
</evidence>
<dbReference type="InterPro" id="IPR000731">
    <property type="entry name" value="SSD"/>
</dbReference>
<comment type="caution">
    <text evidence="9">The sequence shown here is derived from an EMBL/GenBank/DDBJ whole genome shotgun (WGS) entry which is preliminary data.</text>
</comment>
<feature type="transmembrane region" description="Helical" evidence="7">
    <location>
        <begin position="192"/>
        <end position="212"/>
    </location>
</feature>
<keyword evidence="5 7" id="KW-1133">Transmembrane helix</keyword>
<evidence type="ECO:0000259" key="8">
    <source>
        <dbReference type="PROSITE" id="PS50156"/>
    </source>
</evidence>
<feature type="transmembrane region" description="Helical" evidence="7">
    <location>
        <begin position="315"/>
        <end position="347"/>
    </location>
</feature>
<dbReference type="EMBL" id="VCKW01000135">
    <property type="protein sequence ID" value="TMQ94170.1"/>
    <property type="molecule type" value="Genomic_DNA"/>
</dbReference>
<feature type="transmembrane region" description="Helical" evidence="7">
    <location>
        <begin position="675"/>
        <end position="700"/>
    </location>
</feature>
<dbReference type="OrthoDB" id="7051771at2"/>
<reference evidence="9 10" key="1">
    <citation type="submission" date="2019-05" db="EMBL/GenBank/DDBJ databases">
        <title>Draft genome sequence of Actinomadura sp. 14C53.</title>
        <authorList>
            <person name="Saricaoglu S."/>
            <person name="Isik K."/>
        </authorList>
    </citation>
    <scope>NUCLEOTIDE SEQUENCE [LARGE SCALE GENOMIC DNA]</scope>
    <source>
        <strain evidence="9 10">14C53</strain>
    </source>
</reference>
<keyword evidence="6 7" id="KW-0472">Membrane</keyword>
<sequence>MTLTEETRTEAVHPPTGFFARVAGFAHRRRWLVLVLWVAVLAGVWGAATLAGDDYRNDNSLPGTESQEAADLLTEHGLGRAGDTMQIVLSSEAGLNAPATRRQVETMLAEVAALPKVAQVRSPYADPSAIAPGGRIGYATAVLDVPSTQMTKPDSELVYETAAKAERNGLRVELGGQAARLLAAGEGGTAEGIGLLAAMAILVLMFGTFIAAGLPIITAVFAVGSTLGVIILASHAFTIADWTPYVMILVGLGVGIDYALLVFARYRGELVKGTPPGQAAVAALDVAGRTVFFAGCTVILALLGLVALGLGSLQGMALCVALTVLVTMLASLTLLPALLGVFGARFARQFTERAAKRAAKGKADEGAIWRRVGGLVQRRPWAALLVAGVLLGALAVPALGMRFGFADAGNDPKGTTSREAYDLLSQGFGPGFNGPLLLVVRGGEGGPAKAGAAVTQALRDVDGVKAAGAPIPAQDGRIATMLVFPTSSPQAEETTALVSTLRDDVLPGVSASNGADVLVGGATAAAEDYSAKVADRMPLFMAIVVGLSIVLLMAVFRSVLIPLKAAVLNLLSIGAALGAMKLVFQDGRFGVEAAPIEAYLPVMVFAVVFGLSMDYEIFLVSRMREEWLRTGDAAHAVREGLARTGSVITAAGAIMVVVFGAFMLSPERLLQQTGFGMAVAVFVDAVIIRCLIVPAVMRLLGRHAWWFPRPLARLLPEVQVERA</sequence>
<evidence type="ECO:0000313" key="10">
    <source>
        <dbReference type="Proteomes" id="UP000309174"/>
    </source>
</evidence>
<dbReference type="InterPro" id="IPR004869">
    <property type="entry name" value="MMPL_dom"/>
</dbReference>
<feature type="transmembrane region" description="Helical" evidence="7">
    <location>
        <begin position="596"/>
        <end position="620"/>
    </location>
</feature>
<comment type="similarity">
    <text evidence="2">Belongs to the resistance-nodulation-cell division (RND) (TC 2.A.6) family. MmpL subfamily.</text>
</comment>
<feature type="transmembrane region" description="Helical" evidence="7">
    <location>
        <begin position="641"/>
        <end position="663"/>
    </location>
</feature>
<dbReference type="GO" id="GO:0005886">
    <property type="term" value="C:plasma membrane"/>
    <property type="evidence" value="ECO:0007669"/>
    <property type="project" value="UniProtKB-SubCell"/>
</dbReference>
<protein>
    <submittedName>
        <fullName evidence="9">MMPL family transporter</fullName>
    </submittedName>
</protein>
<feature type="transmembrane region" description="Helical" evidence="7">
    <location>
        <begin position="245"/>
        <end position="266"/>
    </location>
</feature>
<feature type="transmembrane region" description="Helical" evidence="7">
    <location>
        <begin position="31"/>
        <end position="52"/>
    </location>
</feature>
<dbReference type="AlphaFoldDB" id="A0A5C4J782"/>
<keyword evidence="4 7" id="KW-0812">Transmembrane</keyword>
<evidence type="ECO:0000256" key="5">
    <source>
        <dbReference type="ARBA" id="ARBA00022989"/>
    </source>
</evidence>
<proteinExistence type="inferred from homology"/>